<organism evidence="1 2">
    <name type="scientific">Geosporobacter ferrireducens</name>
    <dbReference type="NCBI Taxonomy" id="1424294"/>
    <lineage>
        <taxon>Bacteria</taxon>
        <taxon>Bacillati</taxon>
        <taxon>Bacillota</taxon>
        <taxon>Clostridia</taxon>
        <taxon>Peptostreptococcales</taxon>
        <taxon>Thermotaleaceae</taxon>
        <taxon>Geosporobacter</taxon>
    </lineage>
</organism>
<name>A0A1D8GLL0_9FIRM</name>
<sequence length="66" mass="7449">MFFFFEKHSLFFIARCGAKRNGGDQNGKRNNAYLFPAEGRQLSSVTEGRGYFSDRGTGLLTQKIPL</sequence>
<dbReference type="AlphaFoldDB" id="A0A1D8GLL0"/>
<dbReference type="KEGG" id="gfe:Gferi_21000"/>
<evidence type="ECO:0000313" key="1">
    <source>
        <dbReference type="EMBL" id="AOT71793.1"/>
    </source>
</evidence>
<evidence type="ECO:0000313" key="2">
    <source>
        <dbReference type="Proteomes" id="UP000095743"/>
    </source>
</evidence>
<reference evidence="1 2" key="1">
    <citation type="submission" date="2016-09" db="EMBL/GenBank/DDBJ databases">
        <title>Genomic analysis reveals versatility of anaerobic energy metabolism of Geosporobacter ferrireducens IRF9 of phylum Firmicutes.</title>
        <authorList>
            <person name="Kim S.-J."/>
        </authorList>
    </citation>
    <scope>NUCLEOTIDE SEQUENCE [LARGE SCALE GENOMIC DNA]</scope>
    <source>
        <strain evidence="1 2">IRF9</strain>
    </source>
</reference>
<proteinExistence type="predicted"/>
<dbReference type="Proteomes" id="UP000095743">
    <property type="component" value="Chromosome"/>
</dbReference>
<accession>A0A1D8GLL0</accession>
<dbReference type="EMBL" id="CP017269">
    <property type="protein sequence ID" value="AOT71793.1"/>
    <property type="molecule type" value="Genomic_DNA"/>
</dbReference>
<keyword evidence="2" id="KW-1185">Reference proteome</keyword>
<protein>
    <submittedName>
        <fullName evidence="1">Uncharacterized protein</fullName>
    </submittedName>
</protein>
<gene>
    <name evidence="1" type="ORF">Gferi_21000</name>
</gene>
<dbReference type="STRING" id="1424294.Gferi_21000"/>